<name>A0ABU4JE45_9FLAO</name>
<dbReference type="Gene3D" id="2.130.10.10">
    <property type="entry name" value="YVTN repeat-like/Quinoprotein amine dehydrogenase"/>
    <property type="match status" value="3"/>
</dbReference>
<proteinExistence type="predicted"/>
<evidence type="ECO:0000256" key="1">
    <source>
        <dbReference type="ARBA" id="ARBA00022729"/>
    </source>
</evidence>
<evidence type="ECO:0000256" key="2">
    <source>
        <dbReference type="SAM" id="SignalP"/>
    </source>
</evidence>
<gene>
    <name evidence="4" type="ORF">NG800_003415</name>
</gene>
<organism evidence="4 5">
    <name type="scientific">Epilithonimonas ginsengisoli</name>
    <dbReference type="NCBI Taxonomy" id="1245592"/>
    <lineage>
        <taxon>Bacteria</taxon>
        <taxon>Pseudomonadati</taxon>
        <taxon>Bacteroidota</taxon>
        <taxon>Flavobacteriia</taxon>
        <taxon>Flavobacteriales</taxon>
        <taxon>Weeksellaceae</taxon>
        <taxon>Chryseobacterium group</taxon>
        <taxon>Epilithonimonas</taxon>
    </lineage>
</organism>
<dbReference type="NCBIfam" id="TIGR04183">
    <property type="entry name" value="Por_Secre_tail"/>
    <property type="match status" value="1"/>
</dbReference>
<evidence type="ECO:0000313" key="4">
    <source>
        <dbReference type="EMBL" id="MDW8547945.1"/>
    </source>
</evidence>
<protein>
    <submittedName>
        <fullName evidence="4">T9SS type A sorting domain-containing protein</fullName>
    </submittedName>
</protein>
<feature type="signal peptide" evidence="2">
    <location>
        <begin position="1"/>
        <end position="21"/>
    </location>
</feature>
<comment type="caution">
    <text evidence="4">The sequence shown here is derived from an EMBL/GenBank/DDBJ whole genome shotgun (WGS) entry which is preliminary data.</text>
</comment>
<dbReference type="PANTHER" id="PTHR12106">
    <property type="entry name" value="SORTILIN RELATED"/>
    <property type="match status" value="1"/>
</dbReference>
<keyword evidence="5" id="KW-1185">Reference proteome</keyword>
<dbReference type="PANTHER" id="PTHR12106:SF27">
    <property type="entry name" value="SORTILIN-RELATED RECEPTOR"/>
    <property type="match status" value="1"/>
</dbReference>
<accession>A0ABU4JE45</accession>
<reference evidence="4 5" key="1">
    <citation type="submission" date="2023-11" db="EMBL/GenBank/DDBJ databases">
        <title>First isolation, identification, and characterization of non-pathogenic Epilithonimonas ginsengisoli isolated from diseased farmed rainbow trout (Oncorhynchus mykiss) in Chile.</title>
        <authorList>
            <person name="Miranda C.D."/>
            <person name="Irgang R."/>
            <person name="Concha C."/>
            <person name="Rojas R."/>
            <person name="Avendano R."/>
        </authorList>
    </citation>
    <scope>NUCLEOTIDE SEQUENCE [LARGE SCALE GENOMIC DNA]</scope>
    <source>
        <strain evidence="4 5">FP99</strain>
    </source>
</reference>
<feature type="chain" id="PRO_5047101596" evidence="2">
    <location>
        <begin position="22"/>
        <end position="764"/>
    </location>
</feature>
<dbReference type="EMBL" id="JAMXLT020000004">
    <property type="protein sequence ID" value="MDW8547945.1"/>
    <property type="molecule type" value="Genomic_DNA"/>
</dbReference>
<dbReference type="RefSeq" id="WP_063969721.1">
    <property type="nucleotide sequence ID" value="NZ_JAMXLT020000004.1"/>
</dbReference>
<keyword evidence="1 2" id="KW-0732">Signal</keyword>
<feature type="domain" description="Secretion system C-terminal sorting" evidence="3">
    <location>
        <begin position="698"/>
        <end position="762"/>
    </location>
</feature>
<dbReference type="SUPFAM" id="SSF110296">
    <property type="entry name" value="Oligoxyloglucan reducing end-specific cellobiohydrolase"/>
    <property type="match status" value="3"/>
</dbReference>
<dbReference type="Pfam" id="PF18962">
    <property type="entry name" value="Por_Secre_tail"/>
    <property type="match status" value="1"/>
</dbReference>
<evidence type="ECO:0000313" key="5">
    <source>
        <dbReference type="Proteomes" id="UP001204439"/>
    </source>
</evidence>
<sequence>MKKITFLAGFLFVLFTGNANAQTEVLSKNEFGRIFDLTYSVQEQNTIYAITITSHIVVSKDNGNTWNVFYSLPSAGGGISISKLNISKDGSFLSFTTLQGGIGELHILDIATKTISKTYSLPNLEEIPYVNAYSFFGSDKDNLIVSSQFPFGFGTANRVYTTADGGQNWKEVYYSPDHNNIITSYVAFGPTDKNKLYIANGNGSEGVYGGLRISNDGGDNFTEKLSGSVLSTLEFNPNNPDDIYAGTGISFGAAPEKLHHSADGGETWEDENITFGTNGILNDIIDIQFDPNDNNHVIVLEEDEIISTKDGGNTWQNVEYPYDNLDSYYYGIKASFNPFKAGELVITSNYKPLFSSDNAATLTQLQTPFYSSTGGVNLFENSSSRHLFYGVQGGFVHRDLADNSETAHNIVPLNIFSNNNATAYIPDSKKEGRMYSFSGGFTGSKLSLSDDFGATFNPIFETFSAGLTSVIPDPQVTNQIMTTFNNWGQGELNKINFNDQNNIIVTNIPLPTASPVFKLLHPNNISNEFFILIGSEVYKTIDGGDTWTAVTIGDDITSDTAIFDITQDPNNTDRLALGTSIGVFTSNDKGLTWNLISQFVANKVFYSDANSGVLVATTYTSQYTIFDIHYSVDNGTNWKTVDRADLLETESNSITVDFSDKKAYIYIASTDLGLLGYNLNLDVLANNEVPAQKAKVLVYPNPAVDIIHIDSKNLKSVALYDMNGKKLLESSTNEINVSKLPKGVYVLKIVTADNSIVSSKIIKK</sequence>
<dbReference type="InterPro" id="IPR026444">
    <property type="entry name" value="Secre_tail"/>
</dbReference>
<dbReference type="Proteomes" id="UP001204439">
    <property type="component" value="Unassembled WGS sequence"/>
</dbReference>
<dbReference type="InterPro" id="IPR050310">
    <property type="entry name" value="VPS10-sortilin"/>
</dbReference>
<dbReference type="InterPro" id="IPR015943">
    <property type="entry name" value="WD40/YVTN_repeat-like_dom_sf"/>
</dbReference>
<evidence type="ECO:0000259" key="3">
    <source>
        <dbReference type="Pfam" id="PF18962"/>
    </source>
</evidence>